<feature type="domain" description="OmpA-like" evidence="11">
    <location>
        <begin position="331"/>
        <end position="449"/>
    </location>
</feature>
<dbReference type="SUPFAM" id="SSF56925">
    <property type="entry name" value="OMPA-like"/>
    <property type="match status" value="1"/>
</dbReference>
<keyword evidence="8 10" id="KW-0472">Membrane</keyword>
<dbReference type="GO" id="GO:0046930">
    <property type="term" value="C:pore complex"/>
    <property type="evidence" value="ECO:0007669"/>
    <property type="project" value="UniProtKB-KW"/>
</dbReference>
<keyword evidence="5" id="KW-0732">Signal</keyword>
<evidence type="ECO:0000256" key="1">
    <source>
        <dbReference type="ARBA" id="ARBA00004571"/>
    </source>
</evidence>
<dbReference type="PROSITE" id="PS51123">
    <property type="entry name" value="OMPA_2"/>
    <property type="match status" value="1"/>
</dbReference>
<dbReference type="InterPro" id="IPR011250">
    <property type="entry name" value="OMP/PagP_B-barrel"/>
</dbReference>
<accession>A0A6M1SU11</accession>
<evidence type="ECO:0000259" key="11">
    <source>
        <dbReference type="PROSITE" id="PS51123"/>
    </source>
</evidence>
<dbReference type="Gene3D" id="3.30.1330.60">
    <property type="entry name" value="OmpA-like domain"/>
    <property type="match status" value="1"/>
</dbReference>
<evidence type="ECO:0000313" key="13">
    <source>
        <dbReference type="Proteomes" id="UP000473278"/>
    </source>
</evidence>
<evidence type="ECO:0000313" key="12">
    <source>
        <dbReference type="EMBL" id="NGP75636.1"/>
    </source>
</evidence>
<dbReference type="InterPro" id="IPR036737">
    <property type="entry name" value="OmpA-like_sf"/>
</dbReference>
<organism evidence="12 13">
    <name type="scientific">Halalkalibaculum roseum</name>
    <dbReference type="NCBI Taxonomy" id="2709311"/>
    <lineage>
        <taxon>Bacteria</taxon>
        <taxon>Pseudomonadati</taxon>
        <taxon>Balneolota</taxon>
        <taxon>Balneolia</taxon>
        <taxon>Balneolales</taxon>
        <taxon>Balneolaceae</taxon>
        <taxon>Halalkalibaculum</taxon>
    </lineage>
</organism>
<evidence type="ECO:0000256" key="8">
    <source>
        <dbReference type="ARBA" id="ARBA00023136"/>
    </source>
</evidence>
<dbReference type="EMBL" id="JAALLT010000001">
    <property type="protein sequence ID" value="NGP75636.1"/>
    <property type="molecule type" value="Genomic_DNA"/>
</dbReference>
<evidence type="ECO:0000256" key="9">
    <source>
        <dbReference type="ARBA" id="ARBA00023237"/>
    </source>
</evidence>
<dbReference type="GO" id="GO:0006811">
    <property type="term" value="P:monoatomic ion transport"/>
    <property type="evidence" value="ECO:0007669"/>
    <property type="project" value="UniProtKB-KW"/>
</dbReference>
<evidence type="ECO:0000256" key="5">
    <source>
        <dbReference type="ARBA" id="ARBA00022729"/>
    </source>
</evidence>
<keyword evidence="6" id="KW-0406">Ion transport</keyword>
<keyword evidence="13" id="KW-1185">Reference proteome</keyword>
<dbReference type="GO" id="GO:0007155">
    <property type="term" value="P:cell adhesion"/>
    <property type="evidence" value="ECO:0007669"/>
    <property type="project" value="InterPro"/>
</dbReference>
<dbReference type="PANTHER" id="PTHR30329">
    <property type="entry name" value="STATOR ELEMENT OF FLAGELLAR MOTOR COMPLEX"/>
    <property type="match status" value="1"/>
</dbReference>
<dbReference type="Gene3D" id="4.10.1080.10">
    <property type="entry name" value="TSP type-3 repeat"/>
    <property type="match status" value="1"/>
</dbReference>
<evidence type="ECO:0000256" key="3">
    <source>
        <dbReference type="ARBA" id="ARBA00022452"/>
    </source>
</evidence>
<name>A0A6M1SU11_9BACT</name>
<keyword evidence="3" id="KW-1134">Transmembrane beta strand</keyword>
<dbReference type="SUPFAM" id="SSF103088">
    <property type="entry name" value="OmpA-like"/>
    <property type="match status" value="1"/>
</dbReference>
<dbReference type="AlphaFoldDB" id="A0A6M1SU11"/>
<evidence type="ECO:0000256" key="4">
    <source>
        <dbReference type="ARBA" id="ARBA00022692"/>
    </source>
</evidence>
<dbReference type="InterPro" id="IPR006665">
    <property type="entry name" value="OmpA-like"/>
</dbReference>
<reference evidence="12 13" key="1">
    <citation type="submission" date="2020-02" db="EMBL/GenBank/DDBJ databases">
        <title>Balneolaceae bacterium YR4-1, complete genome.</title>
        <authorList>
            <person name="Li Y."/>
            <person name="Wu S."/>
        </authorList>
    </citation>
    <scope>NUCLEOTIDE SEQUENCE [LARGE SCALE GENOMIC DNA]</scope>
    <source>
        <strain evidence="12 13">YR4-1</strain>
    </source>
</reference>
<dbReference type="SUPFAM" id="SSF103647">
    <property type="entry name" value="TSP type-3 repeat"/>
    <property type="match status" value="1"/>
</dbReference>
<evidence type="ECO:0000256" key="7">
    <source>
        <dbReference type="ARBA" id="ARBA00023114"/>
    </source>
</evidence>
<dbReference type="Pfam" id="PF02412">
    <property type="entry name" value="TSP_3"/>
    <property type="match status" value="3"/>
</dbReference>
<evidence type="ECO:0000256" key="6">
    <source>
        <dbReference type="ARBA" id="ARBA00023065"/>
    </source>
</evidence>
<dbReference type="InterPro" id="IPR028974">
    <property type="entry name" value="TSP_type-3_rpt"/>
</dbReference>
<dbReference type="Gene3D" id="2.40.160.20">
    <property type="match status" value="1"/>
</dbReference>
<proteinExistence type="predicted"/>
<dbReference type="InterPro" id="IPR003367">
    <property type="entry name" value="Thrombospondin_3-like_rpt"/>
</dbReference>
<protein>
    <submittedName>
        <fullName evidence="12">OmpA family protein</fullName>
    </submittedName>
</protein>
<dbReference type="Proteomes" id="UP000473278">
    <property type="component" value="Unassembled WGS sequence"/>
</dbReference>
<keyword evidence="7" id="KW-0626">Porin</keyword>
<evidence type="ECO:0000256" key="10">
    <source>
        <dbReference type="PROSITE-ProRule" id="PRU00473"/>
    </source>
</evidence>
<keyword evidence="4" id="KW-0812">Transmembrane</keyword>
<dbReference type="GO" id="GO:0015288">
    <property type="term" value="F:porin activity"/>
    <property type="evidence" value="ECO:0007669"/>
    <property type="project" value="UniProtKB-KW"/>
</dbReference>
<dbReference type="InterPro" id="IPR050330">
    <property type="entry name" value="Bact_OuterMem_StrucFunc"/>
</dbReference>
<gene>
    <name evidence="12" type="ORF">G3570_03270</name>
</gene>
<keyword evidence="9" id="KW-0998">Cell outer membrane</keyword>
<dbReference type="GO" id="GO:0009279">
    <property type="term" value="C:cell outer membrane"/>
    <property type="evidence" value="ECO:0007669"/>
    <property type="project" value="UniProtKB-SubCell"/>
</dbReference>
<dbReference type="PRINTS" id="PR01021">
    <property type="entry name" value="OMPADOMAIN"/>
</dbReference>
<dbReference type="Pfam" id="PF00691">
    <property type="entry name" value="OmpA"/>
    <property type="match status" value="1"/>
</dbReference>
<dbReference type="InterPro" id="IPR027385">
    <property type="entry name" value="Beta-barrel_OMP"/>
</dbReference>
<dbReference type="InterPro" id="IPR006664">
    <property type="entry name" value="OMP_bac"/>
</dbReference>
<dbReference type="GO" id="GO:0005509">
    <property type="term" value="F:calcium ion binding"/>
    <property type="evidence" value="ECO:0007669"/>
    <property type="project" value="InterPro"/>
</dbReference>
<comment type="subcellular location">
    <subcellularLocation>
        <location evidence="1">Cell outer membrane</location>
        <topology evidence="1">Multi-pass membrane protein</topology>
    </subcellularLocation>
</comment>
<keyword evidence="2" id="KW-0813">Transport</keyword>
<dbReference type="CDD" id="cd07185">
    <property type="entry name" value="OmpA_C-like"/>
    <property type="match status" value="1"/>
</dbReference>
<dbReference type="PANTHER" id="PTHR30329:SF21">
    <property type="entry name" value="LIPOPROTEIN YIAD-RELATED"/>
    <property type="match status" value="1"/>
</dbReference>
<evidence type="ECO:0000256" key="2">
    <source>
        <dbReference type="ARBA" id="ARBA00022448"/>
    </source>
</evidence>
<dbReference type="RefSeq" id="WP_165139114.1">
    <property type="nucleotide sequence ID" value="NZ_JAALLT010000001.1"/>
</dbReference>
<comment type="caution">
    <text evidence="12">The sequence shown here is derived from an EMBL/GenBank/DDBJ whole genome shotgun (WGS) entry which is preliminary data.</text>
</comment>
<dbReference type="Pfam" id="PF13505">
    <property type="entry name" value="OMP_b-brl"/>
    <property type="match status" value="1"/>
</dbReference>
<sequence>MSTLIFEMILKWLRIIILACLFALNGVWQAEAQSRNRPTWITFSVGHQEYNGDFGNEILAFEVGYDWTLGLELDQYLGNLFDFELSMDYAELDYTNAFSTTIINANIMLNVKPMGSKYHIKPYLGTGFGISPFFNNGASAENGVTLHLPAQVGFDYQLNDNMAVGLKARYNRSLSDDLDGIGEALDMDGINHDDFIVYSVGFKISINKTRDKDGDGISDKNDLCPDTYGTSFWGCPDSDSDGIPDNEDACPNNPGRSVLGGCPDSDGDGIVNSRDKCPETAGVFENEGCPRALDEDNDGITDAEDDCPQQAGTAANNGCPQKEEKQLTENMKENLQKLGSLLQFEDNSSVVDSTAYDALKQLADYMQSDSDLRLIIRGHTNTSRSAAQNLELSVDRANAVKDYLIEQGIQANRIAAFGYGDTRPEISNDSQDGREQVKNSRIELHLYYQ</sequence>